<comment type="caution">
    <text evidence="1">The sequence shown here is derived from an EMBL/GenBank/DDBJ whole genome shotgun (WGS) entry which is preliminary data.</text>
</comment>
<keyword evidence="2" id="KW-1185">Reference proteome</keyword>
<dbReference type="EMBL" id="BGZK01001010">
    <property type="protein sequence ID" value="GBP68407.1"/>
    <property type="molecule type" value="Genomic_DNA"/>
</dbReference>
<accession>A0A4C1Y1H9</accession>
<sequence>MERHKKDVRLKDGKMIYQKDEEDQLGTEWGVEIEKAYVEDNLTNKMKIEYPSDKASDNFSKWEHVNTKSKAHRIEAPRRARMIHHGELMADESLCSRVFGSDDGWAGARDVPSVAPRNRHAV</sequence>
<name>A0A4C1Y1H9_EUMVA</name>
<reference evidence="1 2" key="1">
    <citation type="journal article" date="2019" name="Commun. Biol.">
        <title>The bagworm genome reveals a unique fibroin gene that provides high tensile strength.</title>
        <authorList>
            <person name="Kono N."/>
            <person name="Nakamura H."/>
            <person name="Ohtoshi R."/>
            <person name="Tomita M."/>
            <person name="Numata K."/>
            <person name="Arakawa K."/>
        </authorList>
    </citation>
    <scope>NUCLEOTIDE SEQUENCE [LARGE SCALE GENOMIC DNA]</scope>
</reference>
<dbReference type="Proteomes" id="UP000299102">
    <property type="component" value="Unassembled WGS sequence"/>
</dbReference>
<organism evidence="1 2">
    <name type="scientific">Eumeta variegata</name>
    <name type="common">Bagworm moth</name>
    <name type="synonym">Eumeta japonica</name>
    <dbReference type="NCBI Taxonomy" id="151549"/>
    <lineage>
        <taxon>Eukaryota</taxon>
        <taxon>Metazoa</taxon>
        <taxon>Ecdysozoa</taxon>
        <taxon>Arthropoda</taxon>
        <taxon>Hexapoda</taxon>
        <taxon>Insecta</taxon>
        <taxon>Pterygota</taxon>
        <taxon>Neoptera</taxon>
        <taxon>Endopterygota</taxon>
        <taxon>Lepidoptera</taxon>
        <taxon>Glossata</taxon>
        <taxon>Ditrysia</taxon>
        <taxon>Tineoidea</taxon>
        <taxon>Psychidae</taxon>
        <taxon>Oiketicinae</taxon>
        <taxon>Eumeta</taxon>
    </lineage>
</organism>
<gene>
    <name evidence="1" type="ORF">EVAR_38643_1</name>
</gene>
<protein>
    <submittedName>
        <fullName evidence="1">Uncharacterized protein</fullName>
    </submittedName>
</protein>
<evidence type="ECO:0000313" key="2">
    <source>
        <dbReference type="Proteomes" id="UP000299102"/>
    </source>
</evidence>
<proteinExistence type="predicted"/>
<evidence type="ECO:0000313" key="1">
    <source>
        <dbReference type="EMBL" id="GBP68407.1"/>
    </source>
</evidence>
<dbReference type="AlphaFoldDB" id="A0A4C1Y1H9"/>